<dbReference type="Gene3D" id="1.10.357.10">
    <property type="entry name" value="Tetracycline Repressor, domain 2"/>
    <property type="match status" value="1"/>
</dbReference>
<dbReference type="SUPFAM" id="SSF48498">
    <property type="entry name" value="Tetracyclin repressor-like, C-terminal domain"/>
    <property type="match status" value="1"/>
</dbReference>
<dbReference type="PANTHER" id="PTHR30328">
    <property type="entry name" value="TRANSCRIPTIONAL REPRESSOR"/>
    <property type="match status" value="1"/>
</dbReference>
<protein>
    <submittedName>
        <fullName evidence="4">TetR family transcriptional regulator</fullName>
    </submittedName>
</protein>
<feature type="DNA-binding region" description="H-T-H motif" evidence="2">
    <location>
        <begin position="29"/>
        <end position="48"/>
    </location>
</feature>
<dbReference type="InterPro" id="IPR050109">
    <property type="entry name" value="HTH-type_TetR-like_transc_reg"/>
</dbReference>
<sequence>MRTAGEATRERILAAAKEEFARHGVAGARINRIAEAARASKDRLYAYFDSKEALFDAVIAQWIAETTEQTALRGDDLPGYVGRLFDDYVAHPENARLQKWADLEMREQIADSDARILTLRPKIAEIRRGQQEGFVDPSWNAGELLLVITDIALSLATARGGRKPAGAKSGERTVAQRRQSAVEAVRRLIRVPATAEAPGRE</sequence>
<keyword evidence="1 2" id="KW-0238">DNA-binding</keyword>
<evidence type="ECO:0000256" key="1">
    <source>
        <dbReference type="ARBA" id="ARBA00023125"/>
    </source>
</evidence>
<dbReference type="AlphaFoldDB" id="A0A076ELV7"/>
<dbReference type="GO" id="GO:0006355">
    <property type="term" value="P:regulation of DNA-templated transcription"/>
    <property type="evidence" value="ECO:0007669"/>
    <property type="project" value="UniProtKB-ARBA"/>
</dbReference>
<dbReference type="PRINTS" id="PR00455">
    <property type="entry name" value="HTHTETR"/>
</dbReference>
<dbReference type="InterPro" id="IPR001647">
    <property type="entry name" value="HTH_TetR"/>
</dbReference>
<gene>
    <name evidence="4" type="ORF">EP51_16910</name>
</gene>
<evidence type="ECO:0000256" key="2">
    <source>
        <dbReference type="PROSITE-ProRule" id="PRU00335"/>
    </source>
</evidence>
<dbReference type="GO" id="GO:0003677">
    <property type="term" value="F:DNA binding"/>
    <property type="evidence" value="ECO:0007669"/>
    <property type="project" value="UniProtKB-UniRule"/>
</dbReference>
<dbReference type="eggNOG" id="COG1309">
    <property type="taxonomic scope" value="Bacteria"/>
</dbReference>
<dbReference type="InterPro" id="IPR041467">
    <property type="entry name" value="Sco4008_C"/>
</dbReference>
<organism evidence="4 5">
    <name type="scientific">Rhodococcus opacus</name>
    <name type="common">Nocardia opaca</name>
    <dbReference type="NCBI Taxonomy" id="37919"/>
    <lineage>
        <taxon>Bacteria</taxon>
        <taxon>Bacillati</taxon>
        <taxon>Actinomycetota</taxon>
        <taxon>Actinomycetes</taxon>
        <taxon>Mycobacteriales</taxon>
        <taxon>Nocardiaceae</taxon>
        <taxon>Rhodococcus</taxon>
    </lineage>
</organism>
<dbReference type="EMBL" id="CP008947">
    <property type="protein sequence ID" value="AII06192.1"/>
    <property type="molecule type" value="Genomic_DNA"/>
</dbReference>
<evidence type="ECO:0000259" key="3">
    <source>
        <dbReference type="PROSITE" id="PS50977"/>
    </source>
</evidence>
<feature type="domain" description="HTH tetR-type" evidence="3">
    <location>
        <begin position="6"/>
        <end position="66"/>
    </location>
</feature>
<accession>A0A076ELV7</accession>
<dbReference type="Proteomes" id="UP000028488">
    <property type="component" value="Chromosome"/>
</dbReference>
<dbReference type="InterPro" id="IPR036271">
    <property type="entry name" value="Tet_transcr_reg_TetR-rel_C_sf"/>
</dbReference>
<name>A0A076ELV7_RHOOP</name>
<dbReference type="Pfam" id="PF00440">
    <property type="entry name" value="TetR_N"/>
    <property type="match status" value="1"/>
</dbReference>
<reference evidence="4 5" key="1">
    <citation type="submission" date="2014-07" db="EMBL/GenBank/DDBJ databases">
        <title>Genome Sequence of Rhodococcus opacus Strain R7, a Biodegrader of Mono- and Polycyclic Aromatic Hydrocarbons.</title>
        <authorList>
            <person name="Di Gennaro P."/>
            <person name="Zampolli J."/>
            <person name="Presti I."/>
            <person name="Cappelletti M."/>
            <person name="D'Ursi P."/>
            <person name="Orro A."/>
            <person name="Mezzelani A."/>
            <person name="Milanesi L."/>
        </authorList>
    </citation>
    <scope>NUCLEOTIDE SEQUENCE [LARGE SCALE GENOMIC DNA]</scope>
    <source>
        <strain evidence="4 5">R7</strain>
    </source>
</reference>
<dbReference type="SUPFAM" id="SSF46689">
    <property type="entry name" value="Homeodomain-like"/>
    <property type="match status" value="1"/>
</dbReference>
<evidence type="ECO:0000313" key="5">
    <source>
        <dbReference type="Proteomes" id="UP000028488"/>
    </source>
</evidence>
<dbReference type="PROSITE" id="PS50977">
    <property type="entry name" value="HTH_TETR_2"/>
    <property type="match status" value="1"/>
</dbReference>
<dbReference type="RefSeq" id="WP_128639910.1">
    <property type="nucleotide sequence ID" value="NZ_CP008947.1"/>
</dbReference>
<dbReference type="Pfam" id="PF17926">
    <property type="entry name" value="TetR_C_21"/>
    <property type="match status" value="1"/>
</dbReference>
<dbReference type="InterPro" id="IPR009057">
    <property type="entry name" value="Homeodomain-like_sf"/>
</dbReference>
<dbReference type="PANTHER" id="PTHR30328:SF54">
    <property type="entry name" value="HTH-TYPE TRANSCRIPTIONAL REPRESSOR SCO4008"/>
    <property type="match status" value="1"/>
</dbReference>
<proteinExistence type="predicted"/>
<evidence type="ECO:0000313" key="4">
    <source>
        <dbReference type="EMBL" id="AII06192.1"/>
    </source>
</evidence>